<evidence type="ECO:0000313" key="1">
    <source>
        <dbReference type="EMBL" id="KNC66261.1"/>
    </source>
</evidence>
<comment type="caution">
    <text evidence="1">The sequence shown here is derived from an EMBL/GenBank/DDBJ whole genome shotgun (WGS) entry which is preliminary data.</text>
</comment>
<evidence type="ECO:0000313" key="2">
    <source>
        <dbReference type="Proteomes" id="UP000036850"/>
    </source>
</evidence>
<protein>
    <recommendedName>
        <fullName evidence="3">PKD domain-containing protein</fullName>
    </recommendedName>
</protein>
<dbReference type="EMBL" id="LFZX01000169">
    <property type="protein sequence ID" value="KNC66261.1"/>
    <property type="molecule type" value="Genomic_DNA"/>
</dbReference>
<name>A0A0L0EPE2_9GAMM</name>
<dbReference type="PATRIC" id="fig|43658.6.peg.1729"/>
<organism evidence="1 2">
    <name type="scientific">Pseudoalteromonas rubra</name>
    <dbReference type="NCBI Taxonomy" id="43658"/>
    <lineage>
        <taxon>Bacteria</taxon>
        <taxon>Pseudomonadati</taxon>
        <taxon>Pseudomonadota</taxon>
        <taxon>Gammaproteobacteria</taxon>
        <taxon>Alteromonadales</taxon>
        <taxon>Pseudoalteromonadaceae</taxon>
        <taxon>Pseudoalteromonas</taxon>
    </lineage>
</organism>
<accession>A0A0L0EPE2</accession>
<dbReference type="AlphaFoldDB" id="A0A0L0EPE2"/>
<reference evidence="2" key="1">
    <citation type="submission" date="2015-07" db="EMBL/GenBank/DDBJ databases">
        <title>Draft genome sequence of a Pseudoalteromonas rubra strain, OCN096, isolated from Kaneohe Bay, Oahu, Hawaii.</title>
        <authorList>
            <person name="Beurmann S."/>
            <person name="Ushijima B."/>
            <person name="Belcaid M."/>
            <person name="Callahan S.M."/>
            <person name="Aeby G.S."/>
        </authorList>
    </citation>
    <scope>NUCLEOTIDE SEQUENCE [LARGE SCALE GENOMIC DNA]</scope>
    <source>
        <strain evidence="2">OCN096</strain>
    </source>
</reference>
<dbReference type="Proteomes" id="UP000036850">
    <property type="component" value="Unassembled WGS sequence"/>
</dbReference>
<sequence length="74" mass="7853">MTLAAALELLDTNITDDDGNISASVTYRGGVAPVAIRWDLGDGTLLNGLRSSISISCPGAIGLWYRWKMPMAAQ</sequence>
<gene>
    <name evidence="1" type="ORF">AC626_18100</name>
</gene>
<proteinExistence type="predicted"/>
<evidence type="ECO:0008006" key="3">
    <source>
        <dbReference type="Google" id="ProtNLM"/>
    </source>
</evidence>